<gene>
    <name evidence="2" type="ORF">EDC25_11523</name>
</gene>
<protein>
    <submittedName>
        <fullName evidence="2">Uncharacterized protein</fullName>
    </submittedName>
</protein>
<proteinExistence type="predicted"/>
<dbReference type="EMBL" id="SMAF01000015">
    <property type="protein sequence ID" value="TCS96335.1"/>
    <property type="molecule type" value="Genomic_DNA"/>
</dbReference>
<accession>A0A4R3LAZ7</accession>
<evidence type="ECO:0000313" key="2">
    <source>
        <dbReference type="EMBL" id="TCS96335.1"/>
    </source>
</evidence>
<feature type="compositionally biased region" description="Basic and acidic residues" evidence="1">
    <location>
        <begin position="1"/>
        <end position="13"/>
    </location>
</feature>
<comment type="caution">
    <text evidence="2">The sequence shown here is derived from an EMBL/GenBank/DDBJ whole genome shotgun (WGS) entry which is preliminary data.</text>
</comment>
<organism evidence="2 3">
    <name type="scientific">Pseudofulvimonas gallinarii</name>
    <dbReference type="NCBI Taxonomy" id="634155"/>
    <lineage>
        <taxon>Bacteria</taxon>
        <taxon>Pseudomonadati</taxon>
        <taxon>Pseudomonadota</taxon>
        <taxon>Gammaproteobacteria</taxon>
        <taxon>Lysobacterales</taxon>
        <taxon>Rhodanobacteraceae</taxon>
        <taxon>Pseudofulvimonas</taxon>
    </lineage>
</organism>
<dbReference type="AlphaFoldDB" id="A0A4R3LAZ7"/>
<evidence type="ECO:0000313" key="3">
    <source>
        <dbReference type="Proteomes" id="UP000294599"/>
    </source>
</evidence>
<dbReference type="Proteomes" id="UP000294599">
    <property type="component" value="Unassembled WGS sequence"/>
</dbReference>
<sequence length="39" mass="4194">MNGESDGFRRNARDLPQSTFILMPLPPTPAGAAARIPVQ</sequence>
<keyword evidence="3" id="KW-1185">Reference proteome</keyword>
<evidence type="ECO:0000256" key="1">
    <source>
        <dbReference type="SAM" id="MobiDB-lite"/>
    </source>
</evidence>
<reference evidence="2 3" key="1">
    <citation type="submission" date="2019-03" db="EMBL/GenBank/DDBJ databases">
        <title>Genomic Encyclopedia of Type Strains, Phase IV (KMG-IV): sequencing the most valuable type-strain genomes for metagenomic binning, comparative biology and taxonomic classification.</title>
        <authorList>
            <person name="Goeker M."/>
        </authorList>
    </citation>
    <scope>NUCLEOTIDE SEQUENCE [LARGE SCALE GENOMIC DNA]</scope>
    <source>
        <strain evidence="2 3">DSM 21944</strain>
    </source>
</reference>
<name>A0A4R3LAZ7_9GAMM</name>
<feature type="region of interest" description="Disordered" evidence="1">
    <location>
        <begin position="1"/>
        <end position="39"/>
    </location>
</feature>